<gene>
    <name evidence="2" type="ORF">L203_105114</name>
</gene>
<accession>A0AAJ8JX04</accession>
<evidence type="ECO:0000313" key="3">
    <source>
        <dbReference type="Proteomes" id="UP000094043"/>
    </source>
</evidence>
<evidence type="ECO:0000259" key="1">
    <source>
        <dbReference type="Pfam" id="PF04366"/>
    </source>
</evidence>
<reference evidence="2" key="1">
    <citation type="submission" date="2016-06" db="EMBL/GenBank/DDBJ databases">
        <authorList>
            <person name="Cuomo C."/>
            <person name="Litvintseva A."/>
            <person name="Heitman J."/>
            <person name="Chen Y."/>
            <person name="Sun S."/>
            <person name="Springer D."/>
            <person name="Dromer F."/>
            <person name="Young S."/>
            <person name="Zeng Q."/>
            <person name="Chapman S."/>
            <person name="Gujja S."/>
            <person name="Saif S."/>
            <person name="Birren B."/>
        </authorList>
    </citation>
    <scope>NUCLEOTIDE SEQUENCE</scope>
    <source>
        <strain evidence="2">CBS 7841</strain>
    </source>
</reference>
<dbReference type="RefSeq" id="XP_066070584.1">
    <property type="nucleotide sequence ID" value="XM_066214487.1"/>
</dbReference>
<dbReference type="PANTHER" id="PTHR15629:SF40">
    <property type="entry name" value="YSC84 ACTIN-BINDING DOMAIN-CONTAINING PROTEIN"/>
    <property type="match status" value="1"/>
</dbReference>
<proteinExistence type="predicted"/>
<protein>
    <recommendedName>
        <fullName evidence="1">Ysc84 actin-binding domain-containing protein</fullName>
    </recommendedName>
</protein>
<dbReference type="GO" id="GO:0035091">
    <property type="term" value="F:phosphatidylinositol binding"/>
    <property type="evidence" value="ECO:0007669"/>
    <property type="project" value="TreeGrafter"/>
</dbReference>
<dbReference type="Proteomes" id="UP000094043">
    <property type="component" value="Chromosome 6"/>
</dbReference>
<dbReference type="EMBL" id="CP143789">
    <property type="protein sequence ID" value="WVN89884.1"/>
    <property type="molecule type" value="Genomic_DNA"/>
</dbReference>
<dbReference type="AlphaFoldDB" id="A0AAJ8JX04"/>
<name>A0AAJ8JX04_9TREE</name>
<sequence length="323" mass="35836">MKTHLRIESRQLASALFSAGPLHNVQRYFNKKAWAETFSPVTSDSLNRMDKCARILRAFIGKVDGVVTEGKMEGSDGRKKKKKVIRKIPPAVIDRAKGLVVTKLSDGSWSAPTSISPNILSAVPLLGADVYDCALVIRDQKALESFETRKITIGAELGVAARQYGGGAAVEAGLDKAPVFIERFEENDAMYHWPRAEASDILSGKDAESGKAQSEKGDTLDIIVPEGATEFERHNEEVLKLPSTPDMINGREQGSDLETKVSNHLKRPASLHGGAVETNGEPTGEGEKREWEQLCLNKQKMVRRLYYLDKRLRLRQKLSWHRS</sequence>
<dbReference type="KEGG" id="cdep:91089323"/>
<evidence type="ECO:0000313" key="2">
    <source>
        <dbReference type="EMBL" id="WVN89884.1"/>
    </source>
</evidence>
<feature type="domain" description="Ysc84 actin-binding" evidence="1">
    <location>
        <begin position="125"/>
        <end position="180"/>
    </location>
</feature>
<dbReference type="GeneID" id="91089323"/>
<reference evidence="2" key="2">
    <citation type="journal article" date="2022" name="Elife">
        <title>Obligate sexual reproduction of a homothallic fungus closely related to the Cryptococcus pathogenic species complex.</title>
        <authorList>
            <person name="Passer A.R."/>
            <person name="Clancey S.A."/>
            <person name="Shea T."/>
            <person name="David-Palma M."/>
            <person name="Averette A.F."/>
            <person name="Boekhout T."/>
            <person name="Porcel B.M."/>
            <person name="Nowrousian M."/>
            <person name="Cuomo C.A."/>
            <person name="Sun S."/>
            <person name="Heitman J."/>
            <person name="Coelho M.A."/>
        </authorList>
    </citation>
    <scope>NUCLEOTIDE SEQUENCE</scope>
    <source>
        <strain evidence="2">CBS 7841</strain>
    </source>
</reference>
<dbReference type="PANTHER" id="PTHR15629">
    <property type="entry name" value="SH3YL1 PROTEIN"/>
    <property type="match status" value="1"/>
</dbReference>
<reference evidence="2" key="3">
    <citation type="submission" date="2024-01" db="EMBL/GenBank/DDBJ databases">
        <authorList>
            <person name="Coelho M.A."/>
            <person name="David-Palma M."/>
            <person name="Shea T."/>
            <person name="Sun S."/>
            <person name="Cuomo C.A."/>
            <person name="Heitman J."/>
        </authorList>
    </citation>
    <scope>NUCLEOTIDE SEQUENCE</scope>
    <source>
        <strain evidence="2">CBS 7841</strain>
    </source>
</reference>
<organism evidence="2 3">
    <name type="scientific">Cryptococcus depauperatus CBS 7841</name>
    <dbReference type="NCBI Taxonomy" id="1295531"/>
    <lineage>
        <taxon>Eukaryota</taxon>
        <taxon>Fungi</taxon>
        <taxon>Dikarya</taxon>
        <taxon>Basidiomycota</taxon>
        <taxon>Agaricomycotina</taxon>
        <taxon>Tremellomycetes</taxon>
        <taxon>Tremellales</taxon>
        <taxon>Cryptococcaceae</taxon>
        <taxon>Cryptococcus</taxon>
    </lineage>
</organism>
<keyword evidence="3" id="KW-1185">Reference proteome</keyword>
<dbReference type="InterPro" id="IPR051702">
    <property type="entry name" value="SH3_domain_YSC84-like"/>
</dbReference>
<dbReference type="Pfam" id="PF04366">
    <property type="entry name" value="Ysc84"/>
    <property type="match status" value="1"/>
</dbReference>
<dbReference type="InterPro" id="IPR007461">
    <property type="entry name" value="Ysc84_actin-binding"/>
</dbReference>